<evidence type="ECO:0000256" key="2">
    <source>
        <dbReference type="ARBA" id="ARBA00022670"/>
    </source>
</evidence>
<dbReference type="PANTHER" id="PTHR33209:SF1">
    <property type="entry name" value="PEPTIDASE S49 DOMAIN-CONTAINING PROTEIN"/>
    <property type="match status" value="1"/>
</dbReference>
<evidence type="ECO:0000313" key="6">
    <source>
        <dbReference type="EMBL" id="EFH09395.1"/>
    </source>
</evidence>
<dbReference type="Gene3D" id="3.90.226.10">
    <property type="entry name" value="2-enoyl-CoA Hydratase, Chain A, domain 1"/>
    <property type="match status" value="1"/>
</dbReference>
<dbReference type="RefSeq" id="WP_007003406.1">
    <property type="nucleotide sequence ID" value="NZ_GG770777.1"/>
</dbReference>
<name>D5RTG4_9PROT</name>
<organism evidence="6 7">
    <name type="scientific">Pseudoroseomonas cervicalis ATCC 49957</name>
    <dbReference type="NCBI Taxonomy" id="525371"/>
    <lineage>
        <taxon>Bacteria</taxon>
        <taxon>Pseudomonadati</taxon>
        <taxon>Pseudomonadota</taxon>
        <taxon>Alphaproteobacteria</taxon>
        <taxon>Acetobacterales</taxon>
        <taxon>Roseomonadaceae</taxon>
        <taxon>Roseomonas</taxon>
    </lineage>
</organism>
<proteinExistence type="inferred from homology"/>
<dbReference type="SUPFAM" id="SSF52096">
    <property type="entry name" value="ClpP/crotonase"/>
    <property type="match status" value="1"/>
</dbReference>
<keyword evidence="7" id="KW-1185">Reference proteome</keyword>
<keyword evidence="2 6" id="KW-0645">Protease</keyword>
<evidence type="ECO:0000313" key="7">
    <source>
        <dbReference type="Proteomes" id="UP000005324"/>
    </source>
</evidence>
<dbReference type="EMBL" id="ADVL01000791">
    <property type="protein sequence ID" value="EFH09395.1"/>
    <property type="molecule type" value="Genomic_DNA"/>
</dbReference>
<comment type="caution">
    <text evidence="6">The sequence shown here is derived from an EMBL/GenBank/DDBJ whole genome shotgun (WGS) entry which is preliminary data.</text>
</comment>
<gene>
    <name evidence="6" type="ORF">HMPREF0731_4376</name>
</gene>
<dbReference type="EC" id="3.4.21.-" evidence="6"/>
<evidence type="ECO:0000256" key="4">
    <source>
        <dbReference type="ARBA" id="ARBA00022825"/>
    </source>
</evidence>
<feature type="domain" description="Peptidase S49" evidence="5">
    <location>
        <begin position="145"/>
        <end position="287"/>
    </location>
</feature>
<dbReference type="InterPro" id="IPR033855">
    <property type="entry name" value="Protein_C"/>
</dbReference>
<keyword evidence="4" id="KW-0720">Serine protease</keyword>
<dbReference type="PANTHER" id="PTHR33209">
    <property type="entry name" value="PROTEASE 4"/>
    <property type="match status" value="1"/>
</dbReference>
<dbReference type="OrthoDB" id="266140at2"/>
<reference evidence="6 7" key="1">
    <citation type="submission" date="2010-04" db="EMBL/GenBank/DDBJ databases">
        <authorList>
            <person name="Qin X."/>
            <person name="Bachman B."/>
            <person name="Battles P."/>
            <person name="Bell A."/>
            <person name="Bess C."/>
            <person name="Bickham C."/>
            <person name="Chaboub L."/>
            <person name="Chen D."/>
            <person name="Coyle M."/>
            <person name="Deiros D.R."/>
            <person name="Dinh H."/>
            <person name="Forbes L."/>
            <person name="Fowler G."/>
            <person name="Francisco L."/>
            <person name="Fu Q."/>
            <person name="Gubbala S."/>
            <person name="Hale W."/>
            <person name="Han Y."/>
            <person name="Hemphill L."/>
            <person name="Highlander S.K."/>
            <person name="Hirani K."/>
            <person name="Hogues M."/>
            <person name="Jackson L."/>
            <person name="Jakkamsetti A."/>
            <person name="Javaid M."/>
            <person name="Jiang H."/>
            <person name="Korchina V."/>
            <person name="Kovar C."/>
            <person name="Lara F."/>
            <person name="Lee S."/>
            <person name="Mata R."/>
            <person name="Mathew T."/>
            <person name="Moen C."/>
            <person name="Morales K."/>
            <person name="Munidasa M."/>
            <person name="Nazareth L."/>
            <person name="Ngo R."/>
            <person name="Nguyen L."/>
            <person name="Okwuonu G."/>
            <person name="Ongeri F."/>
            <person name="Patil S."/>
            <person name="Petrosino J."/>
            <person name="Pham C."/>
            <person name="Pham P."/>
            <person name="Pu L.-L."/>
            <person name="Puazo M."/>
            <person name="Raj R."/>
            <person name="Reid J."/>
            <person name="Rouhana J."/>
            <person name="Saada N."/>
            <person name="Shang Y."/>
            <person name="Simmons D."/>
            <person name="Thornton R."/>
            <person name="Warren J."/>
            <person name="Weissenberger G."/>
            <person name="Zhang J."/>
            <person name="Zhang L."/>
            <person name="Zhou C."/>
            <person name="Zhu D."/>
            <person name="Muzny D."/>
            <person name="Worley K."/>
            <person name="Gibbs R."/>
        </authorList>
    </citation>
    <scope>NUCLEOTIDE SEQUENCE [LARGE SCALE GENOMIC DNA]</scope>
    <source>
        <strain evidence="6 7">ATCC 49957</strain>
    </source>
</reference>
<dbReference type="GO" id="GO:0006508">
    <property type="term" value="P:proteolysis"/>
    <property type="evidence" value="ECO:0007669"/>
    <property type="project" value="UniProtKB-KW"/>
</dbReference>
<dbReference type="Pfam" id="PF01343">
    <property type="entry name" value="Peptidase_S49"/>
    <property type="match status" value="1"/>
</dbReference>
<evidence type="ECO:0000256" key="3">
    <source>
        <dbReference type="ARBA" id="ARBA00022801"/>
    </source>
</evidence>
<evidence type="ECO:0000256" key="1">
    <source>
        <dbReference type="ARBA" id="ARBA00008683"/>
    </source>
</evidence>
<dbReference type="CDD" id="cd07022">
    <property type="entry name" value="S49_Sppa_36K_type"/>
    <property type="match status" value="1"/>
</dbReference>
<dbReference type="HOGENOM" id="CLU_046540_4_1_5"/>
<sequence length="294" mass="31028">MSHLLPRLAQRIFNTPLALHPHKAEVALAALADRLGISTILRGGGKPSALEDAELGFSAPARATRAGYDLVAGVAVIQVEGMLVQKTGTLRPYSGMTGYDGIRQNLLTALADTQAEAIVLDLNSGGGEVSGCFDLADTITQARGIKPIWGICGDCAYSAAYALASACDRVTVPRTGGVGSVGVITMMVDYSKAITDEGLAVHFVHYGARKAEETRQMYTGIKPELLQRVQQDVTMMGDIFVNLVAQNRRMSADAVKAQEADYFLGERGVAAGLADAVMAPDEAFRALLAELDAA</sequence>
<protein>
    <submittedName>
        <fullName evidence="6">Peptidase, S49 (Protease IV) family protein</fullName>
        <ecNumber evidence="6">3.4.21.-</ecNumber>
    </submittedName>
</protein>
<accession>D5RTG4</accession>
<keyword evidence="3 6" id="KW-0378">Hydrolase</keyword>
<evidence type="ECO:0000259" key="5">
    <source>
        <dbReference type="Pfam" id="PF01343"/>
    </source>
</evidence>
<dbReference type="GO" id="GO:0008236">
    <property type="term" value="F:serine-type peptidase activity"/>
    <property type="evidence" value="ECO:0007669"/>
    <property type="project" value="UniProtKB-KW"/>
</dbReference>
<dbReference type="InterPro" id="IPR002142">
    <property type="entry name" value="Peptidase_S49"/>
</dbReference>
<dbReference type="AlphaFoldDB" id="D5RTG4"/>
<comment type="similarity">
    <text evidence="1">Belongs to the peptidase S49 family.</text>
</comment>
<dbReference type="Proteomes" id="UP000005324">
    <property type="component" value="Unassembled WGS sequence"/>
</dbReference>
<dbReference type="InterPro" id="IPR029045">
    <property type="entry name" value="ClpP/crotonase-like_dom_sf"/>
</dbReference>